<reference evidence="1" key="1">
    <citation type="submission" date="2022-04" db="EMBL/GenBank/DDBJ databases">
        <title>Chromosome-scale genome assembly of Holotrichia oblita Faldermann.</title>
        <authorList>
            <person name="Rongchong L."/>
        </authorList>
    </citation>
    <scope>NUCLEOTIDE SEQUENCE</scope>
    <source>
        <strain evidence="1">81SQS9</strain>
    </source>
</reference>
<gene>
    <name evidence="1" type="ORF">MML48_4g00006710</name>
</gene>
<organism evidence="1 2">
    <name type="scientific">Holotrichia oblita</name>
    <name type="common">Chafer beetle</name>
    <dbReference type="NCBI Taxonomy" id="644536"/>
    <lineage>
        <taxon>Eukaryota</taxon>
        <taxon>Metazoa</taxon>
        <taxon>Ecdysozoa</taxon>
        <taxon>Arthropoda</taxon>
        <taxon>Hexapoda</taxon>
        <taxon>Insecta</taxon>
        <taxon>Pterygota</taxon>
        <taxon>Neoptera</taxon>
        <taxon>Endopterygota</taxon>
        <taxon>Coleoptera</taxon>
        <taxon>Polyphaga</taxon>
        <taxon>Scarabaeiformia</taxon>
        <taxon>Scarabaeidae</taxon>
        <taxon>Melolonthinae</taxon>
        <taxon>Holotrichia</taxon>
    </lineage>
</organism>
<evidence type="ECO:0000313" key="2">
    <source>
        <dbReference type="Proteomes" id="UP001056778"/>
    </source>
</evidence>
<evidence type="ECO:0000313" key="1">
    <source>
        <dbReference type="EMBL" id="KAI4463955.1"/>
    </source>
</evidence>
<keyword evidence="2" id="KW-1185">Reference proteome</keyword>
<accession>A0ACB9TAU5</accession>
<name>A0ACB9TAU5_HOLOL</name>
<dbReference type="Proteomes" id="UP001056778">
    <property type="component" value="Chromosome 4"/>
</dbReference>
<sequence length="140" mass="16070">MEGSSDDGEDFVEIDEDLSDEVLRQTTLPIVPTRHQTFQRQLSHRLDMPSTIQFSICSLEHRSDSSIVGLIKMIIRCLDFFTLFLFQPELYKKDLVRQSSTDSAGPEMEYCGKLHFALRYDKDVEGLVVKVGYFENSISP</sequence>
<protein>
    <submittedName>
        <fullName evidence="1">Uncharacterized protein</fullName>
    </submittedName>
</protein>
<comment type="caution">
    <text evidence="1">The sequence shown here is derived from an EMBL/GenBank/DDBJ whole genome shotgun (WGS) entry which is preliminary data.</text>
</comment>
<dbReference type="EMBL" id="CM043018">
    <property type="protein sequence ID" value="KAI4463955.1"/>
    <property type="molecule type" value="Genomic_DNA"/>
</dbReference>
<proteinExistence type="predicted"/>